<organism evidence="1 2">
    <name type="scientific">Trichinella pseudospiralis</name>
    <name type="common">Parasitic roundworm</name>
    <dbReference type="NCBI Taxonomy" id="6337"/>
    <lineage>
        <taxon>Eukaryota</taxon>
        <taxon>Metazoa</taxon>
        <taxon>Ecdysozoa</taxon>
        <taxon>Nematoda</taxon>
        <taxon>Enoplea</taxon>
        <taxon>Dorylaimia</taxon>
        <taxon>Trichinellida</taxon>
        <taxon>Trichinellidae</taxon>
        <taxon>Trichinella</taxon>
    </lineage>
</organism>
<accession>A0A0V1EYP0</accession>
<keyword evidence="2" id="KW-1185">Reference proteome</keyword>
<gene>
    <name evidence="1" type="ORF">T4D_13031</name>
</gene>
<evidence type="ECO:0000313" key="2">
    <source>
        <dbReference type="Proteomes" id="UP000054995"/>
    </source>
</evidence>
<dbReference type="AlphaFoldDB" id="A0A0V1EYP0"/>
<proteinExistence type="predicted"/>
<evidence type="ECO:0000313" key="1">
    <source>
        <dbReference type="EMBL" id="KRY78941.1"/>
    </source>
</evidence>
<dbReference type="EMBL" id="JYDT01000838">
    <property type="protein sequence ID" value="KRY78941.1"/>
    <property type="molecule type" value="Genomic_DNA"/>
</dbReference>
<protein>
    <submittedName>
        <fullName evidence="1">Uncharacterized protein</fullName>
    </submittedName>
</protein>
<sequence length="34" mass="4211">MAALMSLKFHYNQFSGEYSERRVIFQERRKVQYP</sequence>
<reference evidence="1 2" key="1">
    <citation type="submission" date="2015-01" db="EMBL/GenBank/DDBJ databases">
        <title>Evolution of Trichinella species and genotypes.</title>
        <authorList>
            <person name="Korhonen P.K."/>
            <person name="Edoardo P."/>
            <person name="Giuseppe L.R."/>
            <person name="Gasser R.B."/>
        </authorList>
    </citation>
    <scope>NUCLEOTIDE SEQUENCE [LARGE SCALE GENOMIC DNA]</scope>
    <source>
        <strain evidence="1">ISS470</strain>
    </source>
</reference>
<name>A0A0V1EYP0_TRIPS</name>
<dbReference type="Proteomes" id="UP000054995">
    <property type="component" value="Unassembled WGS sequence"/>
</dbReference>
<comment type="caution">
    <text evidence="1">The sequence shown here is derived from an EMBL/GenBank/DDBJ whole genome shotgun (WGS) entry which is preliminary data.</text>
</comment>